<dbReference type="eggNOG" id="COG2227">
    <property type="taxonomic scope" value="Bacteria"/>
</dbReference>
<dbReference type="Pfam" id="PF13489">
    <property type="entry name" value="Methyltransf_23"/>
    <property type="match status" value="1"/>
</dbReference>
<dbReference type="HOGENOM" id="CLU_1208169_0_0_7"/>
<dbReference type="KEGG" id="dhy:DESAM_22428"/>
<dbReference type="AlphaFoldDB" id="L0RES3"/>
<dbReference type="RefSeq" id="WP_015337295.1">
    <property type="nucleotide sequence ID" value="NC_020055.1"/>
</dbReference>
<evidence type="ECO:0000313" key="1">
    <source>
        <dbReference type="EMBL" id="CCO24695.1"/>
    </source>
</evidence>
<proteinExistence type="predicted"/>
<gene>
    <name evidence="1" type="ORF">DESAM_22428</name>
</gene>
<accession>L0RES3</accession>
<protein>
    <submittedName>
        <fullName evidence="1">Methyltransferase type 12</fullName>
    </submittedName>
</protein>
<dbReference type="EMBL" id="FO203522">
    <property type="protein sequence ID" value="CCO24695.1"/>
    <property type="molecule type" value="Genomic_DNA"/>
</dbReference>
<dbReference type="PANTHER" id="PTHR43861">
    <property type="entry name" value="TRANS-ACONITATE 2-METHYLTRANSFERASE-RELATED"/>
    <property type="match status" value="1"/>
</dbReference>
<dbReference type="STRING" id="1121451.DESAM_22428"/>
<dbReference type="GO" id="GO:0008168">
    <property type="term" value="F:methyltransferase activity"/>
    <property type="evidence" value="ECO:0007669"/>
    <property type="project" value="UniProtKB-KW"/>
</dbReference>
<evidence type="ECO:0000313" key="2">
    <source>
        <dbReference type="Proteomes" id="UP000010808"/>
    </source>
</evidence>
<sequence length="240" mass="27887">MLTASPDQRKQLRSITKQLSRHEMTQWEKVLAPLDRNMSILEIGCGRGGKTDFLYAQGFTDILGVEKNEYQVTECCKRGLRVVTLEEFDTEHSSDQFDFLILSHIVEHFDFIGLVEFIDGYLKHLKPGGLLLIATPMLHPHFWLDLDHQKPYYPQGIKNFYSGKDEQVGFTSKYKLKLKDIRFRKSPLRIKNDRNLLLKKNDLPMLLFNMISAVAFKCSFSMVGYKTGWIGLYKLQDDRS</sequence>
<dbReference type="PATRIC" id="fig|1121451.3.peg.2642"/>
<dbReference type="GO" id="GO:0032259">
    <property type="term" value="P:methylation"/>
    <property type="evidence" value="ECO:0007669"/>
    <property type="project" value="UniProtKB-KW"/>
</dbReference>
<keyword evidence="1" id="KW-0808">Transferase</keyword>
<dbReference type="CDD" id="cd02440">
    <property type="entry name" value="AdoMet_MTases"/>
    <property type="match status" value="1"/>
</dbReference>
<organism evidence="1 2">
    <name type="scientific">Maridesulfovibrio hydrothermalis AM13 = DSM 14728</name>
    <dbReference type="NCBI Taxonomy" id="1121451"/>
    <lineage>
        <taxon>Bacteria</taxon>
        <taxon>Pseudomonadati</taxon>
        <taxon>Thermodesulfobacteriota</taxon>
        <taxon>Desulfovibrionia</taxon>
        <taxon>Desulfovibrionales</taxon>
        <taxon>Desulfovibrionaceae</taxon>
        <taxon>Maridesulfovibrio</taxon>
    </lineage>
</organism>
<dbReference type="OrthoDB" id="9804312at2"/>
<dbReference type="Proteomes" id="UP000010808">
    <property type="component" value="Chromosome"/>
</dbReference>
<keyword evidence="2" id="KW-1185">Reference proteome</keyword>
<keyword evidence="1" id="KW-0489">Methyltransferase</keyword>
<name>L0RES3_9BACT</name>
<dbReference type="InterPro" id="IPR029063">
    <property type="entry name" value="SAM-dependent_MTases_sf"/>
</dbReference>
<dbReference type="Gene3D" id="3.40.50.150">
    <property type="entry name" value="Vaccinia Virus protein VP39"/>
    <property type="match status" value="1"/>
</dbReference>
<dbReference type="SUPFAM" id="SSF53335">
    <property type="entry name" value="S-adenosyl-L-methionine-dependent methyltransferases"/>
    <property type="match status" value="1"/>
</dbReference>
<reference evidence="1 2" key="1">
    <citation type="submission" date="2012-10" db="EMBL/GenBank/DDBJ databases">
        <authorList>
            <person name="Genoscope - CEA"/>
        </authorList>
    </citation>
    <scope>NUCLEOTIDE SEQUENCE [LARGE SCALE GENOMIC DNA]</scope>
    <source>
        <strain evidence="2">AM13 / DSM 14728</strain>
    </source>
</reference>